<reference evidence="1 2" key="1">
    <citation type="submission" date="2020-04" db="EMBL/GenBank/DDBJ databases">
        <title>Perkinsus olseni comparative genomics.</title>
        <authorList>
            <person name="Bogema D.R."/>
        </authorList>
    </citation>
    <scope>NUCLEOTIDE SEQUENCE [LARGE SCALE GENOMIC DNA]</scope>
    <source>
        <strain evidence="1">ATCC PRA-205</strain>
    </source>
</reference>
<sequence length="126" mass="13659">MVHVGSMSRAAKIAGVVRRQLCQVLIDSGTDTAKAQSKVDESCANAAAQVNSSGQYVSLLDGQRRLMIGQQSVLYGVQKPPNYVVYSHGIDTGAHNGTYEMIHVSQIESQWLVDVAPALYRPGKRK</sequence>
<protein>
    <submittedName>
        <fullName evidence="1">Uncharacterized protein</fullName>
    </submittedName>
</protein>
<organism evidence="1 2">
    <name type="scientific">Perkinsus olseni</name>
    <name type="common">Perkinsus atlanticus</name>
    <dbReference type="NCBI Taxonomy" id="32597"/>
    <lineage>
        <taxon>Eukaryota</taxon>
        <taxon>Sar</taxon>
        <taxon>Alveolata</taxon>
        <taxon>Perkinsozoa</taxon>
        <taxon>Perkinsea</taxon>
        <taxon>Perkinsida</taxon>
        <taxon>Perkinsidae</taxon>
        <taxon>Perkinsus</taxon>
    </lineage>
</organism>
<dbReference type="AlphaFoldDB" id="A0A7J6S3W0"/>
<evidence type="ECO:0000313" key="1">
    <source>
        <dbReference type="EMBL" id="KAF4727441.1"/>
    </source>
</evidence>
<gene>
    <name evidence="1" type="ORF">FOZ62_004089</name>
</gene>
<evidence type="ECO:0000313" key="2">
    <source>
        <dbReference type="Proteomes" id="UP000574390"/>
    </source>
</evidence>
<comment type="caution">
    <text evidence="1">The sequence shown here is derived from an EMBL/GenBank/DDBJ whole genome shotgun (WGS) entry which is preliminary data.</text>
</comment>
<name>A0A7J6S3W0_PEROL</name>
<dbReference type="EMBL" id="JABANM010017630">
    <property type="protein sequence ID" value="KAF4727441.1"/>
    <property type="molecule type" value="Genomic_DNA"/>
</dbReference>
<accession>A0A7J6S3W0</accession>
<proteinExistence type="predicted"/>
<dbReference type="Proteomes" id="UP000574390">
    <property type="component" value="Unassembled WGS sequence"/>
</dbReference>